<accession>A0A6L2L2F7</accession>
<keyword evidence="1" id="KW-0175">Coiled coil</keyword>
<organism evidence="4">
    <name type="scientific">Tanacetum cinerariifolium</name>
    <name type="common">Dalmatian daisy</name>
    <name type="synonym">Chrysanthemum cinerariifolium</name>
    <dbReference type="NCBI Taxonomy" id="118510"/>
    <lineage>
        <taxon>Eukaryota</taxon>
        <taxon>Viridiplantae</taxon>
        <taxon>Streptophyta</taxon>
        <taxon>Embryophyta</taxon>
        <taxon>Tracheophyta</taxon>
        <taxon>Spermatophyta</taxon>
        <taxon>Magnoliopsida</taxon>
        <taxon>eudicotyledons</taxon>
        <taxon>Gunneridae</taxon>
        <taxon>Pentapetalae</taxon>
        <taxon>asterids</taxon>
        <taxon>campanulids</taxon>
        <taxon>Asterales</taxon>
        <taxon>Asteraceae</taxon>
        <taxon>Asteroideae</taxon>
        <taxon>Anthemideae</taxon>
        <taxon>Anthemidinae</taxon>
        <taxon>Tanacetum</taxon>
    </lineage>
</organism>
<reference evidence="4" key="1">
    <citation type="journal article" date="2019" name="Sci. Rep.">
        <title>Draft genome of Tanacetum cinerariifolium, the natural source of mosquito coil.</title>
        <authorList>
            <person name="Yamashiro T."/>
            <person name="Shiraishi A."/>
            <person name="Satake H."/>
            <person name="Nakayama K."/>
        </authorList>
    </citation>
    <scope>NUCLEOTIDE SEQUENCE</scope>
</reference>
<dbReference type="InterPro" id="IPR025724">
    <property type="entry name" value="GAG-pre-integrase_dom"/>
</dbReference>
<dbReference type="AlphaFoldDB" id="A0A6L2L2F7"/>
<gene>
    <name evidence="4" type="ORF">Tci_026322</name>
</gene>
<sequence length="525" mass="59639">MSPRRLKKKFVKSLVEKRVAKAIEEYEKTRANLNNADSSGGRSENTEGTVNVQGCSHKNFMNGKPHPFNEIEGVSMMTIEYWPAIKIQRMEQELWTLTLKGDDIKSYNNRFHKLALMCPDSVPNEEKKVESPAKGRGYTGNLPWCNRCKSHHQPGLCPPTCSKCHKLGHEEEDCRTRIPVTRGNLLQNVTCFGCKEKRYYRDKCSRGRNQQNKGTRGGAYVMRTMELQNCGLRFEGHPFIMMGFHRNIEGIGPHMRNIEGIGPHMRFSMMLLEHQDIIAEFCGPFWWKELSKESGLRATSSVRRPSNRDSSSNNSVLSNTKNSSEKVEVSDRTNKEPNVASKNVALDKKIVTNDDIKNALITNNILCDTCAKNVVQIVMWIVDSGCSRHITNLEGDDLLTGDHESNLYTISNFDMDASLPVCLISKVSSTKSWLWQHKHSYLNFGTINDLTKHDLVDVLSKFKYEKDHLCSACERGKSKKASHPPKVVPSNHSKLELLQMDLCGPMRVALINGKRYIRVIIDDYS</sequence>
<evidence type="ECO:0000256" key="1">
    <source>
        <dbReference type="SAM" id="Coils"/>
    </source>
</evidence>
<protein>
    <submittedName>
        <fullName evidence="4">Gag-Pol polyprotein</fullName>
    </submittedName>
</protein>
<feature type="compositionally biased region" description="Basic and acidic residues" evidence="2">
    <location>
        <begin position="323"/>
        <end position="335"/>
    </location>
</feature>
<proteinExistence type="predicted"/>
<dbReference type="EMBL" id="BKCJ010003317">
    <property type="protein sequence ID" value="GEU54344.1"/>
    <property type="molecule type" value="Genomic_DNA"/>
</dbReference>
<comment type="caution">
    <text evidence="4">The sequence shown here is derived from an EMBL/GenBank/DDBJ whole genome shotgun (WGS) entry which is preliminary data.</text>
</comment>
<evidence type="ECO:0000313" key="4">
    <source>
        <dbReference type="EMBL" id="GEU54344.1"/>
    </source>
</evidence>
<dbReference type="Pfam" id="PF13976">
    <property type="entry name" value="gag_pre-integrs"/>
    <property type="match status" value="1"/>
</dbReference>
<feature type="coiled-coil region" evidence="1">
    <location>
        <begin position="12"/>
        <end position="39"/>
    </location>
</feature>
<feature type="domain" description="GAG-pre-integrase" evidence="3">
    <location>
        <begin position="406"/>
        <end position="478"/>
    </location>
</feature>
<evidence type="ECO:0000256" key="2">
    <source>
        <dbReference type="SAM" id="MobiDB-lite"/>
    </source>
</evidence>
<dbReference type="InterPro" id="IPR039537">
    <property type="entry name" value="Retrotran_Ty1/copia-like"/>
</dbReference>
<feature type="compositionally biased region" description="Low complexity" evidence="2">
    <location>
        <begin position="300"/>
        <end position="322"/>
    </location>
</feature>
<dbReference type="PANTHER" id="PTHR42648:SF18">
    <property type="entry name" value="RETROTRANSPOSON, UNCLASSIFIED-LIKE PROTEIN"/>
    <property type="match status" value="1"/>
</dbReference>
<name>A0A6L2L2F7_TANCI</name>
<evidence type="ECO:0000259" key="3">
    <source>
        <dbReference type="Pfam" id="PF13976"/>
    </source>
</evidence>
<dbReference type="PANTHER" id="PTHR42648">
    <property type="entry name" value="TRANSPOSASE, PUTATIVE-RELATED"/>
    <property type="match status" value="1"/>
</dbReference>
<feature type="region of interest" description="Disordered" evidence="2">
    <location>
        <begin position="297"/>
        <end position="338"/>
    </location>
</feature>